<gene>
    <name evidence="2" type="ORF">S01H1_28316</name>
</gene>
<keyword evidence="1" id="KW-1133">Transmembrane helix</keyword>
<feature type="non-terminal residue" evidence="2">
    <location>
        <position position="278"/>
    </location>
</feature>
<dbReference type="EMBL" id="BARS01017301">
    <property type="protein sequence ID" value="GAF96374.1"/>
    <property type="molecule type" value="Genomic_DNA"/>
</dbReference>
<accession>X0TT52</accession>
<proteinExistence type="predicted"/>
<comment type="caution">
    <text evidence="2">The sequence shown here is derived from an EMBL/GenBank/DDBJ whole genome shotgun (WGS) entry which is preliminary data.</text>
</comment>
<dbReference type="AlphaFoldDB" id="X0TT52"/>
<keyword evidence="1" id="KW-0472">Membrane</keyword>
<feature type="transmembrane region" description="Helical" evidence="1">
    <location>
        <begin position="235"/>
        <end position="256"/>
    </location>
</feature>
<reference evidence="2" key="1">
    <citation type="journal article" date="2014" name="Front. Microbiol.">
        <title>High frequency of phylogenetically diverse reductive dehalogenase-homologous genes in deep subseafloor sedimentary metagenomes.</title>
        <authorList>
            <person name="Kawai M."/>
            <person name="Futagami T."/>
            <person name="Toyoda A."/>
            <person name="Takaki Y."/>
            <person name="Nishi S."/>
            <person name="Hori S."/>
            <person name="Arai W."/>
            <person name="Tsubouchi T."/>
            <person name="Morono Y."/>
            <person name="Uchiyama I."/>
            <person name="Ito T."/>
            <person name="Fujiyama A."/>
            <person name="Inagaki F."/>
            <person name="Takami H."/>
        </authorList>
    </citation>
    <scope>NUCLEOTIDE SEQUENCE</scope>
    <source>
        <strain evidence="2">Expedition CK06-06</strain>
    </source>
</reference>
<keyword evidence="1" id="KW-0812">Transmembrane</keyword>
<sequence>YFPSHFKFTSQFVGSFPSGGGEFTKAYFLRLARETDIYHYHLRFTNIDPGFRENVNQVGFIQDDDRRELDSDVRYEWWIKKYGIEKVNMHSMNNVFWSHSGAIGNVRLNQWAVVTFLEKWLLGYGNTYKTELFEKRYRNHSMLAEGGYNQQQWNSYSWIYLWGRNFDLDYTQLVLRGRFKPADNLSLSYSFNRLRFSPDPRQQSTNLHVLTGEYNFTPDLWLRLFTQYNTRNDRFYIYGLFGWRFASPFGALYLAYTRDRFDTFDDLLKPLSSRDERA</sequence>
<name>X0TT52_9ZZZZ</name>
<evidence type="ECO:0000256" key="1">
    <source>
        <dbReference type="SAM" id="Phobius"/>
    </source>
</evidence>
<feature type="non-terminal residue" evidence="2">
    <location>
        <position position="1"/>
    </location>
</feature>
<protein>
    <recommendedName>
        <fullName evidence="3">LptD C-terminal domain-containing protein</fullName>
    </recommendedName>
</protein>
<evidence type="ECO:0000313" key="2">
    <source>
        <dbReference type="EMBL" id="GAF96374.1"/>
    </source>
</evidence>
<organism evidence="2">
    <name type="scientific">marine sediment metagenome</name>
    <dbReference type="NCBI Taxonomy" id="412755"/>
    <lineage>
        <taxon>unclassified sequences</taxon>
        <taxon>metagenomes</taxon>
        <taxon>ecological metagenomes</taxon>
    </lineage>
</organism>
<evidence type="ECO:0008006" key="3">
    <source>
        <dbReference type="Google" id="ProtNLM"/>
    </source>
</evidence>